<dbReference type="EMBL" id="CM055735">
    <property type="protein sequence ID" value="KAJ8008560.1"/>
    <property type="molecule type" value="Genomic_DNA"/>
</dbReference>
<organism evidence="1 2">
    <name type="scientific">Dallia pectoralis</name>
    <name type="common">Alaska blackfish</name>
    <dbReference type="NCBI Taxonomy" id="75939"/>
    <lineage>
        <taxon>Eukaryota</taxon>
        <taxon>Metazoa</taxon>
        <taxon>Chordata</taxon>
        <taxon>Craniata</taxon>
        <taxon>Vertebrata</taxon>
        <taxon>Euteleostomi</taxon>
        <taxon>Actinopterygii</taxon>
        <taxon>Neopterygii</taxon>
        <taxon>Teleostei</taxon>
        <taxon>Protacanthopterygii</taxon>
        <taxon>Esociformes</taxon>
        <taxon>Umbridae</taxon>
        <taxon>Dallia</taxon>
    </lineage>
</organism>
<evidence type="ECO:0000313" key="2">
    <source>
        <dbReference type="Proteomes" id="UP001157502"/>
    </source>
</evidence>
<sequence length="97" mass="10945">MITSFLVTDMLRLVCQKEQPPHVSTIEKDRGRIHICIQYEREGGERENKFPGRDLLILGCYNAVANIAGWGIQREVLETTSPGLVSTGTHHQLTIQK</sequence>
<dbReference type="Proteomes" id="UP001157502">
    <property type="component" value="Chromosome 8"/>
</dbReference>
<gene>
    <name evidence="1" type="ORF">DPEC_G00106160</name>
</gene>
<keyword evidence="2" id="KW-1185">Reference proteome</keyword>
<proteinExistence type="predicted"/>
<reference evidence="1" key="1">
    <citation type="submission" date="2021-05" db="EMBL/GenBank/DDBJ databases">
        <authorList>
            <person name="Pan Q."/>
            <person name="Jouanno E."/>
            <person name="Zahm M."/>
            <person name="Klopp C."/>
            <person name="Cabau C."/>
            <person name="Louis A."/>
            <person name="Berthelot C."/>
            <person name="Parey E."/>
            <person name="Roest Crollius H."/>
            <person name="Montfort J."/>
            <person name="Robinson-Rechavi M."/>
            <person name="Bouchez O."/>
            <person name="Lampietro C."/>
            <person name="Lopez Roques C."/>
            <person name="Donnadieu C."/>
            <person name="Postlethwait J."/>
            <person name="Bobe J."/>
            <person name="Dillon D."/>
            <person name="Chandos A."/>
            <person name="von Hippel F."/>
            <person name="Guiguen Y."/>
        </authorList>
    </citation>
    <scope>NUCLEOTIDE SEQUENCE</scope>
    <source>
        <strain evidence="1">YG-Jan2019</strain>
    </source>
</reference>
<accession>A0ACC2GYU9</accession>
<evidence type="ECO:0000313" key="1">
    <source>
        <dbReference type="EMBL" id="KAJ8008560.1"/>
    </source>
</evidence>
<name>A0ACC2GYU9_DALPE</name>
<comment type="caution">
    <text evidence="1">The sequence shown here is derived from an EMBL/GenBank/DDBJ whole genome shotgun (WGS) entry which is preliminary data.</text>
</comment>
<protein>
    <submittedName>
        <fullName evidence="1">Uncharacterized protein</fullName>
    </submittedName>
</protein>